<dbReference type="PIRSF" id="PIRSF038994">
    <property type="entry name" value="NagA"/>
    <property type="match status" value="1"/>
</dbReference>
<feature type="binding site" evidence="4">
    <location>
        <position position="275"/>
    </location>
    <ligand>
        <name>substrate</name>
    </ligand>
</feature>
<keyword evidence="2" id="KW-0119">Carbohydrate metabolism</keyword>
<protein>
    <recommendedName>
        <fullName evidence="2">N-acetylglucosamine-6-phosphate deacetylase</fullName>
        <ecNumber evidence="2">3.5.1.25</ecNumber>
    </recommendedName>
</protein>
<feature type="binding site" evidence="5">
    <location>
        <position position="224"/>
    </location>
    <ligand>
        <name>Zn(2+)</name>
        <dbReference type="ChEBI" id="CHEBI:29105"/>
    </ligand>
</feature>
<dbReference type="EMBL" id="MU001673">
    <property type="protein sequence ID" value="KAF2460216.1"/>
    <property type="molecule type" value="Genomic_DNA"/>
</dbReference>
<dbReference type="InterPro" id="IPR003764">
    <property type="entry name" value="GlcNAc_6-P_deAcase"/>
</dbReference>
<evidence type="ECO:0000256" key="4">
    <source>
        <dbReference type="PIRSR" id="PIRSR038994-2"/>
    </source>
</evidence>
<feature type="compositionally biased region" description="Pro residues" evidence="6">
    <location>
        <begin position="256"/>
        <end position="265"/>
    </location>
</feature>
<evidence type="ECO:0000256" key="2">
    <source>
        <dbReference type="PIRNR" id="PIRNR038994"/>
    </source>
</evidence>
<feature type="binding site" evidence="5">
    <location>
        <position position="134"/>
    </location>
    <ligand>
        <name>Zn(2+)</name>
        <dbReference type="ChEBI" id="CHEBI:29105"/>
    </ligand>
</feature>
<feature type="binding site" evidence="4">
    <location>
        <begin position="331"/>
        <end position="333"/>
    </location>
    <ligand>
        <name>substrate</name>
    </ligand>
</feature>
<sequence>MPAGWFTTFTNCRKAIAGHIVDDHLVISEETGTILKRTGYIGGEIVDLDDGIIAPGYLELHANGVNGFHFTDFQTPEQYERRLSETARYYVTQGVTGFWVTIPTVDPETFQKILPHLRPRAFPSGATLLGAHVEGPYLCPTKAGAHQPSLFHTPTTTPDPSTVYGAANLGTSVKLVTLAPELPGAEALIAKFVEKGVRVSLGHSAATYEQGLRALRAGATCLTHTFNAMAPLHHREPGLAGLITLPLSADGTSSSSPPPPNPDPPYFSHIPDSHHVHPSLSTLLLRASPARALLVTDSVELANLPNGTYSGNAQIPGPQHKAGTRAYVETLVGGCVSLARAVQNVARWSACGVAGAARCVGENVAGLMGLDDEAGMGRRGRLEEGFRADLVVLDDEGDVLQTWVAGTKVWERE</sequence>
<dbReference type="AlphaFoldDB" id="A0A6A6P8M2"/>
<comment type="similarity">
    <text evidence="2">Belongs to the metallo-dependent hydrolases superfamily. NagA family.</text>
</comment>
<dbReference type="PANTHER" id="PTHR11113">
    <property type="entry name" value="N-ACETYLGLUCOSAMINE-6-PHOSPHATE DEACETYLASE"/>
    <property type="match status" value="1"/>
</dbReference>
<dbReference type="InterPro" id="IPR032466">
    <property type="entry name" value="Metal_Hydrolase"/>
</dbReference>
<dbReference type="OrthoDB" id="10264777at2759"/>
<dbReference type="GO" id="GO:0046872">
    <property type="term" value="F:metal ion binding"/>
    <property type="evidence" value="ECO:0007669"/>
    <property type="project" value="UniProtKB-KW"/>
</dbReference>
<dbReference type="InterPro" id="IPR011059">
    <property type="entry name" value="Metal-dep_hydrolase_composite"/>
</dbReference>
<dbReference type="Gene3D" id="2.30.40.10">
    <property type="entry name" value="Urease, subunit C, domain 1"/>
    <property type="match status" value="1"/>
</dbReference>
<feature type="active site" description="Proton donor/acceptor" evidence="3">
    <location>
        <position position="297"/>
    </location>
</feature>
<evidence type="ECO:0000313" key="8">
    <source>
        <dbReference type="Proteomes" id="UP000799766"/>
    </source>
</evidence>
<evidence type="ECO:0000256" key="3">
    <source>
        <dbReference type="PIRSR" id="PIRSR038994-1"/>
    </source>
</evidence>
<dbReference type="PANTHER" id="PTHR11113:SF4">
    <property type="entry name" value="N-ACETYLGLUCOSAMINE-6-PHOSPHATE DEACETYLASE"/>
    <property type="match status" value="1"/>
</dbReference>
<gene>
    <name evidence="7" type="ORF">BDY21DRAFT_315343</name>
</gene>
<feature type="binding site" evidence="4">
    <location>
        <position position="145"/>
    </location>
    <ligand>
        <name>substrate</name>
    </ligand>
</feature>
<feature type="binding site" evidence="5">
    <location>
        <position position="203"/>
    </location>
    <ligand>
        <name>Zn(2+)</name>
        <dbReference type="ChEBI" id="CHEBI:29105"/>
    </ligand>
</feature>
<evidence type="ECO:0000313" key="7">
    <source>
        <dbReference type="EMBL" id="KAF2460216.1"/>
    </source>
</evidence>
<dbReference type="Proteomes" id="UP000799766">
    <property type="component" value="Unassembled WGS sequence"/>
</dbReference>
<dbReference type="SUPFAM" id="SSF51556">
    <property type="entry name" value="Metallo-dependent hydrolases"/>
    <property type="match status" value="1"/>
</dbReference>
<keyword evidence="1 2" id="KW-0378">Hydrolase</keyword>
<organism evidence="7 8">
    <name type="scientific">Lineolata rhizophorae</name>
    <dbReference type="NCBI Taxonomy" id="578093"/>
    <lineage>
        <taxon>Eukaryota</taxon>
        <taxon>Fungi</taxon>
        <taxon>Dikarya</taxon>
        <taxon>Ascomycota</taxon>
        <taxon>Pezizomycotina</taxon>
        <taxon>Dothideomycetes</taxon>
        <taxon>Dothideomycetes incertae sedis</taxon>
        <taxon>Lineolatales</taxon>
        <taxon>Lineolataceae</taxon>
        <taxon>Lineolata</taxon>
    </lineage>
</organism>
<dbReference type="GO" id="GO:0006046">
    <property type="term" value="P:N-acetylglucosamine catabolic process"/>
    <property type="evidence" value="ECO:0007669"/>
    <property type="project" value="TreeGrafter"/>
</dbReference>
<proteinExistence type="inferred from homology"/>
<reference evidence="7" key="1">
    <citation type="journal article" date="2020" name="Stud. Mycol.">
        <title>101 Dothideomycetes genomes: a test case for predicting lifestyles and emergence of pathogens.</title>
        <authorList>
            <person name="Haridas S."/>
            <person name="Albert R."/>
            <person name="Binder M."/>
            <person name="Bloem J."/>
            <person name="Labutti K."/>
            <person name="Salamov A."/>
            <person name="Andreopoulos B."/>
            <person name="Baker S."/>
            <person name="Barry K."/>
            <person name="Bills G."/>
            <person name="Bluhm B."/>
            <person name="Cannon C."/>
            <person name="Castanera R."/>
            <person name="Culley D."/>
            <person name="Daum C."/>
            <person name="Ezra D."/>
            <person name="Gonzalez J."/>
            <person name="Henrissat B."/>
            <person name="Kuo A."/>
            <person name="Liang C."/>
            <person name="Lipzen A."/>
            <person name="Lutzoni F."/>
            <person name="Magnuson J."/>
            <person name="Mondo S."/>
            <person name="Nolan M."/>
            <person name="Ohm R."/>
            <person name="Pangilinan J."/>
            <person name="Park H.-J."/>
            <person name="Ramirez L."/>
            <person name="Alfaro M."/>
            <person name="Sun H."/>
            <person name="Tritt A."/>
            <person name="Yoshinaga Y."/>
            <person name="Zwiers L.-H."/>
            <person name="Turgeon B."/>
            <person name="Goodwin S."/>
            <person name="Spatafora J."/>
            <person name="Crous P."/>
            <person name="Grigoriev I."/>
        </authorList>
    </citation>
    <scope>NUCLEOTIDE SEQUENCE</scope>
    <source>
        <strain evidence="7">ATCC 16933</strain>
    </source>
</reference>
<evidence type="ECO:0000256" key="5">
    <source>
        <dbReference type="PIRSR" id="PIRSR038994-3"/>
    </source>
</evidence>
<comment type="catalytic activity">
    <reaction evidence="2">
        <text>N-acetyl-D-glucosamine 6-phosphate + H2O = D-glucosamine 6-phosphate + acetate</text>
        <dbReference type="Rhea" id="RHEA:22936"/>
        <dbReference type="ChEBI" id="CHEBI:15377"/>
        <dbReference type="ChEBI" id="CHEBI:30089"/>
        <dbReference type="ChEBI" id="CHEBI:57513"/>
        <dbReference type="ChEBI" id="CHEBI:58725"/>
        <dbReference type="EC" id="3.5.1.25"/>
    </reaction>
</comment>
<accession>A0A6A6P8M2</accession>
<keyword evidence="8" id="KW-1185">Reference proteome</keyword>
<dbReference type="EC" id="3.5.1.25" evidence="2"/>
<feature type="binding site" evidence="4">
    <location>
        <position position="235"/>
    </location>
    <ligand>
        <name>substrate</name>
    </ligand>
</feature>
<evidence type="ECO:0000256" key="1">
    <source>
        <dbReference type="ARBA" id="ARBA00022801"/>
    </source>
</evidence>
<dbReference type="GO" id="GO:0008448">
    <property type="term" value="F:N-acetylglucosamine-6-phosphate deacetylase activity"/>
    <property type="evidence" value="ECO:0007669"/>
    <property type="project" value="UniProtKB-UniRule"/>
</dbReference>
<evidence type="ECO:0000256" key="6">
    <source>
        <dbReference type="SAM" id="MobiDB-lite"/>
    </source>
</evidence>
<feature type="binding site" evidence="4">
    <location>
        <begin position="227"/>
        <end position="228"/>
    </location>
    <ligand>
        <name>substrate</name>
    </ligand>
</feature>
<dbReference type="SUPFAM" id="SSF51338">
    <property type="entry name" value="Composite domain of metallo-dependent hydrolases"/>
    <property type="match status" value="1"/>
</dbReference>
<name>A0A6A6P8M2_9PEZI</name>
<dbReference type="Gene3D" id="3.20.20.140">
    <property type="entry name" value="Metal-dependent hydrolases"/>
    <property type="match status" value="1"/>
</dbReference>
<feature type="region of interest" description="Disordered" evidence="6">
    <location>
        <begin position="246"/>
        <end position="272"/>
    </location>
</feature>
<keyword evidence="5" id="KW-0479">Metal-binding</keyword>
<comment type="cofactor">
    <cofactor evidence="5">
        <name>a divalent metal cation</name>
        <dbReference type="ChEBI" id="CHEBI:60240"/>
    </cofactor>
    <text evidence="5">Binds 1 divalent metal cation per subunit.</text>
</comment>